<evidence type="ECO:0000313" key="2">
    <source>
        <dbReference type="EMBL" id="MBF6355589.1"/>
    </source>
</evidence>
<gene>
    <name evidence="2" type="ORF">IU449_13720</name>
</gene>
<dbReference type="SUPFAM" id="SSF52317">
    <property type="entry name" value="Class I glutamine amidotransferase-like"/>
    <property type="match status" value="1"/>
</dbReference>
<comment type="caution">
    <text evidence="2">The sequence shown here is derived from an EMBL/GenBank/DDBJ whole genome shotgun (WGS) entry which is preliminary data.</text>
</comment>
<dbReference type="CDD" id="cd03139">
    <property type="entry name" value="GATase1_PfpI_2"/>
    <property type="match status" value="1"/>
</dbReference>
<dbReference type="InterPro" id="IPR002818">
    <property type="entry name" value="DJ-1/PfpI"/>
</dbReference>
<evidence type="ECO:0000313" key="3">
    <source>
        <dbReference type="Proteomes" id="UP000707731"/>
    </source>
</evidence>
<accession>A0ABS0DF95</accession>
<dbReference type="PANTHER" id="PTHR43130">
    <property type="entry name" value="ARAC-FAMILY TRANSCRIPTIONAL REGULATOR"/>
    <property type="match status" value="1"/>
</dbReference>
<dbReference type="Proteomes" id="UP000707731">
    <property type="component" value="Unassembled WGS sequence"/>
</dbReference>
<proteinExistence type="predicted"/>
<dbReference type="InterPro" id="IPR029062">
    <property type="entry name" value="Class_I_gatase-like"/>
</dbReference>
<dbReference type="PANTHER" id="PTHR43130:SF2">
    <property type="entry name" value="DJ-1_PFPI DOMAIN-CONTAINING PROTEIN"/>
    <property type="match status" value="1"/>
</dbReference>
<dbReference type="InterPro" id="IPR052158">
    <property type="entry name" value="INH-QAR"/>
</dbReference>
<reference evidence="2 3" key="1">
    <citation type="submission" date="2020-10" db="EMBL/GenBank/DDBJ databases">
        <title>Identification of Nocardia species via Next-generation sequencing and recognition of intraspecies genetic diversity.</title>
        <authorList>
            <person name="Li P."/>
            <person name="Li P."/>
            <person name="Lu B."/>
        </authorList>
    </citation>
    <scope>NUCLEOTIDE SEQUENCE [LARGE SCALE GENOMIC DNA]</scope>
    <source>
        <strain evidence="2 3">BJ06-0143</strain>
    </source>
</reference>
<name>A0ABS0DF95_9NOCA</name>
<dbReference type="Pfam" id="PF01965">
    <property type="entry name" value="DJ-1_PfpI"/>
    <property type="match status" value="1"/>
</dbReference>
<feature type="domain" description="DJ-1/PfpI" evidence="1">
    <location>
        <begin position="7"/>
        <end position="169"/>
    </location>
</feature>
<dbReference type="EMBL" id="JADLQN010000001">
    <property type="protein sequence ID" value="MBF6355589.1"/>
    <property type="molecule type" value="Genomic_DNA"/>
</dbReference>
<dbReference type="Gene3D" id="3.40.50.880">
    <property type="match status" value="1"/>
</dbReference>
<organism evidence="2 3">
    <name type="scientific">Nocardia higoensis</name>
    <dbReference type="NCBI Taxonomy" id="228599"/>
    <lineage>
        <taxon>Bacteria</taxon>
        <taxon>Bacillati</taxon>
        <taxon>Actinomycetota</taxon>
        <taxon>Actinomycetes</taxon>
        <taxon>Mycobacteriales</taxon>
        <taxon>Nocardiaceae</taxon>
        <taxon>Nocardia</taxon>
    </lineage>
</organism>
<keyword evidence="3" id="KW-1185">Reference proteome</keyword>
<sequence length="246" mass="26018">MPMSARQVAIVLYPGMTALDAIGPYEVLRFLPGAQVRLVGHDVGPVLTDSGVLALGVTHTFEETPAPHIIVVPGGPAAPGVAGDQRVLDWLRSAHDRAEWTTSVCTGSLILAGAGLLDGKPATTHWAARSALAMMGARPQREERVVRSDTGIVTAAGVSAGIDMALWLVGEIEGPKRAQTIQLDIEYDPHPPFDAGHPSKADISVRRASLADQARLLRAFTPGELARAVGGTQRALWRGVLRRARG</sequence>
<evidence type="ECO:0000259" key="1">
    <source>
        <dbReference type="Pfam" id="PF01965"/>
    </source>
</evidence>
<protein>
    <submittedName>
        <fullName evidence="2">DJ-1/PfpI family protein</fullName>
    </submittedName>
</protein>